<feature type="transmembrane region" description="Helical" evidence="1">
    <location>
        <begin position="246"/>
        <end position="266"/>
    </location>
</feature>
<gene>
    <name evidence="2" type="ORF">FJU11_02280</name>
</gene>
<dbReference type="RefSeq" id="WP_141165392.1">
    <property type="nucleotide sequence ID" value="NZ_VHLH01000002.1"/>
</dbReference>
<evidence type="ECO:0000313" key="3">
    <source>
        <dbReference type="Proteomes" id="UP000320314"/>
    </source>
</evidence>
<keyword evidence="3" id="KW-1185">Reference proteome</keyword>
<dbReference type="AlphaFoldDB" id="A0A506UEX6"/>
<accession>A0A506UEX6</accession>
<dbReference type="Proteomes" id="UP000320314">
    <property type="component" value="Unassembled WGS sequence"/>
</dbReference>
<feature type="transmembrane region" description="Helical" evidence="1">
    <location>
        <begin position="182"/>
        <end position="203"/>
    </location>
</feature>
<feature type="transmembrane region" description="Helical" evidence="1">
    <location>
        <begin position="278"/>
        <end position="303"/>
    </location>
</feature>
<organism evidence="2 3">
    <name type="scientific">Pararhizobium mangrovi</name>
    <dbReference type="NCBI Taxonomy" id="2590452"/>
    <lineage>
        <taxon>Bacteria</taxon>
        <taxon>Pseudomonadati</taxon>
        <taxon>Pseudomonadota</taxon>
        <taxon>Alphaproteobacteria</taxon>
        <taxon>Hyphomicrobiales</taxon>
        <taxon>Rhizobiaceae</taxon>
        <taxon>Rhizobium/Agrobacterium group</taxon>
        <taxon>Pararhizobium</taxon>
    </lineage>
</organism>
<evidence type="ECO:0000313" key="2">
    <source>
        <dbReference type="EMBL" id="TPW32036.1"/>
    </source>
</evidence>
<proteinExistence type="predicted"/>
<keyword evidence="1" id="KW-0472">Membrane</keyword>
<reference evidence="2 3" key="1">
    <citation type="submission" date="2019-06" db="EMBL/GenBank/DDBJ databases">
        <authorList>
            <person name="Li M."/>
        </authorList>
    </citation>
    <scope>NUCLEOTIDE SEQUENCE [LARGE SCALE GENOMIC DNA]</scope>
    <source>
        <strain evidence="2 3">BGMRC6574</strain>
    </source>
</reference>
<feature type="transmembrane region" description="Helical" evidence="1">
    <location>
        <begin position="224"/>
        <end position="240"/>
    </location>
</feature>
<name>A0A506UEX6_9HYPH</name>
<protein>
    <submittedName>
        <fullName evidence="2">DUF2232 domain-containing protein</fullName>
    </submittedName>
</protein>
<keyword evidence="1" id="KW-0812">Transmembrane</keyword>
<feature type="transmembrane region" description="Helical" evidence="1">
    <location>
        <begin position="118"/>
        <end position="139"/>
    </location>
</feature>
<comment type="caution">
    <text evidence="2">The sequence shown here is derived from an EMBL/GenBank/DDBJ whole genome shotgun (WGS) entry which is preliminary data.</text>
</comment>
<feature type="transmembrane region" description="Helical" evidence="1">
    <location>
        <begin position="56"/>
        <end position="89"/>
    </location>
</feature>
<sequence>MTKIDRQSLLIGLLAGIATALLSLSAGTPSSASFFLTASMTLPLLIASLGWGNAAALVAVVVAGLSIAVLLQPLAALSILVTSLLPAAWIGYLANLARPAEEVGGTSGELAWYPLSRILLHLCGLVTLGLVVLGFVVGYGKDVIGPVVDAFVRVMQQQDPTYHPDAATTAQMKDLLAKLLPAVQGGAWVLILFFSLYVAAAVVRASGRAKRPRDDVPRALRMPRAGLGAMLLGLVLLFVGGIPELIGSAICGAFGTGFVLSGFAVMHDRTRGKPWRMAVLCFAYVAVILFTVPIIFFLVAGLAESAGAIPGRQRDRT</sequence>
<dbReference type="Pfam" id="PF09991">
    <property type="entry name" value="DUF2232"/>
    <property type="match status" value="1"/>
</dbReference>
<dbReference type="OrthoDB" id="8454704at2"/>
<evidence type="ECO:0000256" key="1">
    <source>
        <dbReference type="SAM" id="Phobius"/>
    </source>
</evidence>
<dbReference type="InterPro" id="IPR018710">
    <property type="entry name" value="DUF2232"/>
</dbReference>
<dbReference type="EMBL" id="VHLH01000002">
    <property type="protein sequence ID" value="TPW32036.1"/>
    <property type="molecule type" value="Genomic_DNA"/>
</dbReference>
<keyword evidence="1" id="KW-1133">Transmembrane helix</keyword>